<accession>A0A9W9HYX0</accession>
<dbReference type="GO" id="GO:0008270">
    <property type="term" value="F:zinc ion binding"/>
    <property type="evidence" value="ECO:0007669"/>
    <property type="project" value="UniProtKB-KW"/>
</dbReference>
<comment type="caution">
    <text evidence="7">The sequence shown here is derived from an EMBL/GenBank/DDBJ whole genome shotgun (WGS) entry which is preliminary data.</text>
</comment>
<keyword evidence="8" id="KW-1185">Reference proteome</keyword>
<keyword evidence="1" id="KW-0479">Metal-binding</keyword>
<dbReference type="PROSITE" id="PS50089">
    <property type="entry name" value="ZF_RING_2"/>
    <property type="match status" value="1"/>
</dbReference>
<dbReference type="PANTHER" id="PTHR23041:SF78">
    <property type="entry name" value="E3 UBIQUITIN-PROTEIN LIGASE RNF4"/>
    <property type="match status" value="1"/>
</dbReference>
<proteinExistence type="predicted"/>
<dbReference type="InterPro" id="IPR047134">
    <property type="entry name" value="RNF4"/>
</dbReference>
<keyword evidence="2 4" id="KW-0863">Zinc-finger</keyword>
<feature type="compositionally biased region" description="Low complexity" evidence="5">
    <location>
        <begin position="24"/>
        <end position="39"/>
    </location>
</feature>
<evidence type="ECO:0000256" key="5">
    <source>
        <dbReference type="SAM" id="MobiDB-lite"/>
    </source>
</evidence>
<evidence type="ECO:0000256" key="1">
    <source>
        <dbReference type="ARBA" id="ARBA00022723"/>
    </source>
</evidence>
<dbReference type="SMART" id="SM00184">
    <property type="entry name" value="RING"/>
    <property type="match status" value="1"/>
</dbReference>
<feature type="compositionally biased region" description="Polar residues" evidence="5">
    <location>
        <begin position="62"/>
        <end position="72"/>
    </location>
</feature>
<gene>
    <name evidence="7" type="ORF">N7482_007099</name>
</gene>
<dbReference type="InterPro" id="IPR001841">
    <property type="entry name" value="Znf_RING"/>
</dbReference>
<evidence type="ECO:0000313" key="8">
    <source>
        <dbReference type="Proteomes" id="UP001149163"/>
    </source>
</evidence>
<organism evidence="7 8">
    <name type="scientific">Penicillium canariense</name>
    <dbReference type="NCBI Taxonomy" id="189055"/>
    <lineage>
        <taxon>Eukaryota</taxon>
        <taxon>Fungi</taxon>
        <taxon>Dikarya</taxon>
        <taxon>Ascomycota</taxon>
        <taxon>Pezizomycotina</taxon>
        <taxon>Eurotiomycetes</taxon>
        <taxon>Eurotiomycetidae</taxon>
        <taxon>Eurotiales</taxon>
        <taxon>Aspergillaceae</taxon>
        <taxon>Penicillium</taxon>
    </lineage>
</organism>
<dbReference type="GeneID" id="81428400"/>
<dbReference type="Gene3D" id="3.30.40.10">
    <property type="entry name" value="Zinc/RING finger domain, C3HC4 (zinc finger)"/>
    <property type="match status" value="1"/>
</dbReference>
<evidence type="ECO:0000256" key="2">
    <source>
        <dbReference type="ARBA" id="ARBA00022771"/>
    </source>
</evidence>
<keyword evidence="3" id="KW-0862">Zinc</keyword>
<dbReference type="InterPro" id="IPR017907">
    <property type="entry name" value="Znf_RING_CS"/>
</dbReference>
<dbReference type="AlphaFoldDB" id="A0A9W9HYX0"/>
<dbReference type="InterPro" id="IPR013083">
    <property type="entry name" value="Znf_RING/FYVE/PHD"/>
</dbReference>
<dbReference type="PANTHER" id="PTHR23041">
    <property type="entry name" value="RING FINGER DOMAIN-CONTAINING"/>
    <property type="match status" value="1"/>
</dbReference>
<dbReference type="OrthoDB" id="6270329at2759"/>
<dbReference type="InterPro" id="IPR018957">
    <property type="entry name" value="Znf_C3HC4_RING-type"/>
</dbReference>
<evidence type="ECO:0000259" key="6">
    <source>
        <dbReference type="PROSITE" id="PS50089"/>
    </source>
</evidence>
<dbReference type="EMBL" id="JAPQKN010000004">
    <property type="protein sequence ID" value="KAJ5160095.1"/>
    <property type="molecule type" value="Genomic_DNA"/>
</dbReference>
<dbReference type="SUPFAM" id="SSF57850">
    <property type="entry name" value="RING/U-box"/>
    <property type="match status" value="1"/>
</dbReference>
<reference evidence="7" key="2">
    <citation type="journal article" date="2023" name="IMA Fungus">
        <title>Comparative genomic study of the Penicillium genus elucidates a diverse pangenome and 15 lateral gene transfer events.</title>
        <authorList>
            <person name="Petersen C."/>
            <person name="Sorensen T."/>
            <person name="Nielsen M.R."/>
            <person name="Sondergaard T.E."/>
            <person name="Sorensen J.L."/>
            <person name="Fitzpatrick D.A."/>
            <person name="Frisvad J.C."/>
            <person name="Nielsen K.L."/>
        </authorList>
    </citation>
    <scope>NUCLEOTIDE SEQUENCE</scope>
    <source>
        <strain evidence="7">IBT 26290</strain>
    </source>
</reference>
<dbReference type="Proteomes" id="UP001149163">
    <property type="component" value="Unassembled WGS sequence"/>
</dbReference>
<evidence type="ECO:0000313" key="7">
    <source>
        <dbReference type="EMBL" id="KAJ5160095.1"/>
    </source>
</evidence>
<name>A0A9W9HYX0_9EURO</name>
<sequence>MSRRVSVVDLTSVAVQPFSERSRQLSSTRSISSGPSSSSPDPETMARGTKRKRGNDEHGAQNPASSNDSQDPVESIDLTEVEGSLALAKALAKQREDAVKAQSTAEEGKGSSMLAAYQCPVCMDTPEDATSTSCGHLFCHKCIVQYLQSIDDQRFDQGKPAKGTCPVCRKNLTRNESSGPRRSLIPLKLKLTTKKRSLVPPTEA</sequence>
<dbReference type="Pfam" id="PF00097">
    <property type="entry name" value="zf-C3HC4"/>
    <property type="match status" value="1"/>
</dbReference>
<dbReference type="PROSITE" id="PS00518">
    <property type="entry name" value="ZF_RING_1"/>
    <property type="match status" value="1"/>
</dbReference>
<feature type="region of interest" description="Disordered" evidence="5">
    <location>
        <begin position="17"/>
        <end position="74"/>
    </location>
</feature>
<feature type="domain" description="RING-type" evidence="6">
    <location>
        <begin position="119"/>
        <end position="169"/>
    </location>
</feature>
<reference evidence="7" key="1">
    <citation type="submission" date="2022-11" db="EMBL/GenBank/DDBJ databases">
        <authorList>
            <person name="Petersen C."/>
        </authorList>
    </citation>
    <scope>NUCLEOTIDE SEQUENCE</scope>
    <source>
        <strain evidence="7">IBT 26290</strain>
    </source>
</reference>
<evidence type="ECO:0000256" key="4">
    <source>
        <dbReference type="PROSITE-ProRule" id="PRU00175"/>
    </source>
</evidence>
<protein>
    <recommendedName>
        <fullName evidence="6">RING-type domain-containing protein</fullName>
    </recommendedName>
</protein>
<evidence type="ECO:0000256" key="3">
    <source>
        <dbReference type="ARBA" id="ARBA00022833"/>
    </source>
</evidence>
<dbReference type="RefSeq" id="XP_056541653.1">
    <property type="nucleotide sequence ID" value="XM_056689224.1"/>
</dbReference>